<dbReference type="AlphaFoldDB" id="A0A0F9NMW0"/>
<proteinExistence type="predicted"/>
<gene>
    <name evidence="2" type="ORF">LCGC14_1006960</name>
</gene>
<keyword evidence="1" id="KW-1133">Transmembrane helix</keyword>
<name>A0A0F9NMW0_9ZZZZ</name>
<comment type="caution">
    <text evidence="2">The sequence shown here is derived from an EMBL/GenBank/DDBJ whole genome shotgun (WGS) entry which is preliminary data.</text>
</comment>
<sequence length="90" mass="10890">MITNISPDISTDVPLSWVVISGLMFIIFILWIIYQFYGAWYGKKCSHCKCRSEKWLQWHQMKQDDYRGWIWCPNCFHKSWVGFQDNRGFC</sequence>
<evidence type="ECO:0000313" key="2">
    <source>
        <dbReference type="EMBL" id="KKN13377.1"/>
    </source>
</evidence>
<organism evidence="2">
    <name type="scientific">marine sediment metagenome</name>
    <dbReference type="NCBI Taxonomy" id="412755"/>
    <lineage>
        <taxon>unclassified sequences</taxon>
        <taxon>metagenomes</taxon>
        <taxon>ecological metagenomes</taxon>
    </lineage>
</organism>
<feature type="transmembrane region" description="Helical" evidence="1">
    <location>
        <begin position="15"/>
        <end position="34"/>
    </location>
</feature>
<keyword evidence="1" id="KW-0812">Transmembrane</keyword>
<protein>
    <submittedName>
        <fullName evidence="2">Uncharacterized protein</fullName>
    </submittedName>
</protein>
<keyword evidence="1" id="KW-0472">Membrane</keyword>
<reference evidence="2" key="1">
    <citation type="journal article" date="2015" name="Nature">
        <title>Complex archaea that bridge the gap between prokaryotes and eukaryotes.</title>
        <authorList>
            <person name="Spang A."/>
            <person name="Saw J.H."/>
            <person name="Jorgensen S.L."/>
            <person name="Zaremba-Niedzwiedzka K."/>
            <person name="Martijn J."/>
            <person name="Lind A.E."/>
            <person name="van Eijk R."/>
            <person name="Schleper C."/>
            <person name="Guy L."/>
            <person name="Ettema T.J."/>
        </authorList>
    </citation>
    <scope>NUCLEOTIDE SEQUENCE</scope>
</reference>
<evidence type="ECO:0000256" key="1">
    <source>
        <dbReference type="SAM" id="Phobius"/>
    </source>
</evidence>
<dbReference type="EMBL" id="LAZR01003929">
    <property type="protein sequence ID" value="KKN13377.1"/>
    <property type="molecule type" value="Genomic_DNA"/>
</dbReference>
<accession>A0A0F9NMW0</accession>